<accession>A0A662ZAD9</accession>
<sequence length="1135" mass="132049">MQLERNTDGFRLHHVEVYNWGTFHHKIWTLELDGQNGLLTGEIGSGKSTMVDAITSLLVPSQKIVFNKAAGATSKERDLRSYVMGYYKSQSGEYGNLKPVALRPDYKDYSVILAVFHNEELKKAGHEDYDITLALAMFMSNAKAQPDKIFVTAEKILSIKEHFSDFGKDPSSLRRKLRQHKAEIFDSFPQYSAWWKRRFGIGDNDQAIELFAQTVSMKTVDNISSFVQSHMLQKVDTDEKIEDIIDRFNDLNSTYESVCKARDMMTLLEPMQETAQALNLYVKEMERYELAKKELDPYVGIKRRDLLISEIQSKKNNLEKHKAQLEALDLKNTDLEDELEKTREDRRKNGGEQLESLAKSIKAQEHIIAVKKERSKSYEMLLKLLDLNLPRSVLGFAEQKQKLVLRTKELEDSLNTVQQEMIRNGSQKELLSSKIKEFSEDLEYIKTHPSNISVTQLKLREMICEELGINTESMPFVGELIDIKESEKHKWEGAIERVLHGFALSMLVPEAYYSEVLQYVDSHNLKGRLVYFKVVKDFRYTGKAPYPDELRSKLTLKDKGELTEFVRQQLDDNFAYICTEDYIEFKREHKAITPQGQIKSGNRHEKDDRHNLNDRKNYVLGWSNTDKLMLLTKSLGEHKEELEILKRQSKDIKQRFDDLQNTVRVFAKLEDYKSYDEIDYLSQMEKLKTLNTEYQKIESGADIFRMLNSKIEQLLADIRELTEEKNELIRKSGNLEGEIDIYEKDLNAQNEELNAYGDNQLFSEELLDNLLQKALGDNKSLTLGQCSKVSRDINHELDRLHSFNRNKASAHEKKLITDMSAFNHRYEVETQEFDAAVQSWPQYEELFFRIKKDDLPRFESLFKKKLRDNTLNDVATLNAFLDTASSEITKRITVINKALKTIEYNPGRHIQLVTINSEDQEIKQFRFDLRQMIDNRTEIDTGSLQISEERFMRVKELIERFKGRQNSVEADRRWRLKVTDVRRWYEFAAQELYDADDSQYEYYKDSSGKSGGQKEKLAYTILATSLAYQFGTGFEDNSSNRSFRFVIIDEAFGRGSDDSANFGLKLFKKLKLQLLVVTPMQKISIIEPYVEHVAMVSKNELNSQSSVRNLTIKEYRLLKKQRELVNNTSSVETVL</sequence>
<dbReference type="Proteomes" id="UP000243374">
    <property type="component" value="Unassembled WGS sequence"/>
</dbReference>
<dbReference type="AlphaFoldDB" id="A0A662ZAD9"/>
<gene>
    <name evidence="2" type="ORF">SAMN04487865_10386</name>
</gene>
<dbReference type="InterPro" id="IPR027417">
    <property type="entry name" value="P-loop_NTPase"/>
</dbReference>
<protein>
    <submittedName>
        <fullName evidence="2">Uncharacterized protein YPO0396</fullName>
    </submittedName>
</protein>
<dbReference type="RefSeq" id="WP_074841029.1">
    <property type="nucleotide sequence ID" value="NZ_CP047056.1"/>
</dbReference>
<feature type="coiled-coil region" evidence="1">
    <location>
        <begin position="304"/>
        <end position="345"/>
    </location>
</feature>
<dbReference type="Gene3D" id="3.40.1140.10">
    <property type="match status" value="1"/>
</dbReference>
<evidence type="ECO:0000313" key="3">
    <source>
        <dbReference type="Proteomes" id="UP000243374"/>
    </source>
</evidence>
<keyword evidence="3" id="KW-1185">Reference proteome</keyword>
<dbReference type="OrthoDB" id="174137at2"/>
<dbReference type="EMBL" id="FOSF01000038">
    <property type="protein sequence ID" value="SFK21132.1"/>
    <property type="molecule type" value="Genomic_DNA"/>
</dbReference>
<dbReference type="Pfam" id="PF13555">
    <property type="entry name" value="AAA_29"/>
    <property type="match status" value="1"/>
</dbReference>
<feature type="coiled-coil region" evidence="1">
    <location>
        <begin position="704"/>
        <end position="759"/>
    </location>
</feature>
<proteinExistence type="predicted"/>
<keyword evidence="1" id="KW-0175">Coiled coil</keyword>
<evidence type="ECO:0000256" key="1">
    <source>
        <dbReference type="SAM" id="Coils"/>
    </source>
</evidence>
<evidence type="ECO:0000313" key="2">
    <source>
        <dbReference type="EMBL" id="SFK21132.1"/>
    </source>
</evidence>
<name>A0A662ZAD9_9GAMM</name>
<feature type="coiled-coil region" evidence="1">
    <location>
        <begin position="628"/>
        <end position="662"/>
    </location>
</feature>
<dbReference type="Pfam" id="PF13558">
    <property type="entry name" value="SbcC_Walker_B"/>
    <property type="match status" value="1"/>
</dbReference>
<dbReference type="SUPFAM" id="SSF52540">
    <property type="entry name" value="P-loop containing nucleoside triphosphate hydrolases"/>
    <property type="match status" value="1"/>
</dbReference>
<organism evidence="2 3">
    <name type="scientific">Succinivibrio dextrinosolvens</name>
    <dbReference type="NCBI Taxonomy" id="83771"/>
    <lineage>
        <taxon>Bacteria</taxon>
        <taxon>Pseudomonadati</taxon>
        <taxon>Pseudomonadota</taxon>
        <taxon>Gammaproteobacteria</taxon>
        <taxon>Aeromonadales</taxon>
        <taxon>Succinivibrionaceae</taxon>
        <taxon>Succinivibrio</taxon>
    </lineage>
</organism>
<reference evidence="2 3" key="1">
    <citation type="submission" date="2016-10" db="EMBL/GenBank/DDBJ databases">
        <authorList>
            <person name="Varghese N."/>
            <person name="Submissions S."/>
        </authorList>
    </citation>
    <scope>NUCLEOTIDE SEQUENCE [LARGE SCALE GENOMIC DNA]</scope>
    <source>
        <strain evidence="2 3">22B</strain>
    </source>
</reference>
<dbReference type="CDD" id="cd00267">
    <property type="entry name" value="ABC_ATPase"/>
    <property type="match status" value="1"/>
</dbReference>